<name>A0AAQ1GAD7_9GAMM</name>
<feature type="domain" description="DUF7210" evidence="1">
    <location>
        <begin position="11"/>
        <end position="48"/>
    </location>
</feature>
<protein>
    <recommendedName>
        <fullName evidence="1">DUF7210 domain-containing protein</fullName>
    </recommendedName>
</protein>
<evidence type="ECO:0000313" key="2">
    <source>
        <dbReference type="EMBL" id="SEG70368.1"/>
    </source>
</evidence>
<organism evidence="2 3">
    <name type="scientific">Halopseudomonas aestusnigri</name>
    <dbReference type="NCBI Taxonomy" id="857252"/>
    <lineage>
        <taxon>Bacteria</taxon>
        <taxon>Pseudomonadati</taxon>
        <taxon>Pseudomonadota</taxon>
        <taxon>Gammaproteobacteria</taxon>
        <taxon>Pseudomonadales</taxon>
        <taxon>Pseudomonadaceae</taxon>
        <taxon>Halopseudomonas</taxon>
    </lineage>
</organism>
<dbReference type="Pfam" id="PF23843">
    <property type="entry name" value="DUF7210"/>
    <property type="match status" value="1"/>
</dbReference>
<accession>A0AAQ1GAD7</accession>
<evidence type="ECO:0000313" key="3">
    <source>
        <dbReference type="Proteomes" id="UP000243518"/>
    </source>
</evidence>
<dbReference type="InterPro" id="IPR055634">
    <property type="entry name" value="DUF7210"/>
</dbReference>
<sequence length="67" mass="7278">MTDKKQPQQKVKVTLLKPHTHKGEPCAAGDKIDVNTRQKAWLVSQGVVAFDEPAAPDVKAISAKAKE</sequence>
<dbReference type="EMBL" id="FNVE01000016">
    <property type="protein sequence ID" value="SEG70368.1"/>
    <property type="molecule type" value="Genomic_DNA"/>
</dbReference>
<evidence type="ECO:0000259" key="1">
    <source>
        <dbReference type="Pfam" id="PF23843"/>
    </source>
</evidence>
<proteinExistence type="predicted"/>
<dbReference type="RefSeq" id="WP_088277547.1">
    <property type="nucleotide sequence ID" value="NZ_FNVE01000016.1"/>
</dbReference>
<dbReference type="Proteomes" id="UP000243518">
    <property type="component" value="Unassembled WGS sequence"/>
</dbReference>
<comment type="caution">
    <text evidence="2">The sequence shown here is derived from an EMBL/GenBank/DDBJ whole genome shotgun (WGS) entry which is preliminary data.</text>
</comment>
<gene>
    <name evidence="2" type="ORF">SAMN05216586_11664</name>
</gene>
<dbReference type="AlphaFoldDB" id="A0AAQ1GAD7"/>
<reference evidence="2 3" key="1">
    <citation type="submission" date="2016-10" db="EMBL/GenBank/DDBJ databases">
        <authorList>
            <person name="Varghese N."/>
            <person name="Submissions S."/>
        </authorList>
    </citation>
    <scope>NUCLEOTIDE SEQUENCE [LARGE SCALE GENOMIC DNA]</scope>
    <source>
        <strain evidence="2 3">CECT 8317</strain>
    </source>
</reference>
<keyword evidence="3" id="KW-1185">Reference proteome</keyword>